<proteinExistence type="predicted"/>
<protein>
    <submittedName>
        <fullName evidence="1">Uncharacterized protein</fullName>
    </submittedName>
</protein>
<organism evidence="1 2">
    <name type="scientific">Yersinia phage fHe-Yen9-03</name>
    <dbReference type="NCBI Taxonomy" id="2052743"/>
    <lineage>
        <taxon>Viruses</taxon>
        <taxon>Duplodnaviria</taxon>
        <taxon>Heunggongvirae</taxon>
        <taxon>Uroviricota</taxon>
        <taxon>Caudoviricetes</taxon>
        <taxon>Eneladusvirus</taxon>
        <taxon>Eneladusvirus Yen904</taxon>
    </lineage>
</organism>
<dbReference type="Proteomes" id="UP000241364">
    <property type="component" value="Chromosome i"/>
</dbReference>
<gene>
    <name evidence="1" type="primary">g476</name>
</gene>
<evidence type="ECO:0000313" key="2">
    <source>
        <dbReference type="Proteomes" id="UP000241364"/>
    </source>
</evidence>
<dbReference type="EMBL" id="LT960552">
    <property type="protein sequence ID" value="SOK59284.1"/>
    <property type="molecule type" value="Genomic_DNA"/>
</dbReference>
<sequence length="71" mass="8507">MQEEKETVAVVEYFESCYGVEEKRIFKVFKSTASFEHYCYQNKIDIRKTTYGTYYSDSTYTYNVKVIELNP</sequence>
<evidence type="ECO:0000313" key="1">
    <source>
        <dbReference type="EMBL" id="SOK59284.1"/>
    </source>
</evidence>
<name>A0A2C9CZ32_9CAUD</name>
<reference evidence="2" key="1">
    <citation type="submission" date="2017-10" db="EMBL/GenBank/DDBJ databases">
        <authorList>
            <person name="Skurnik M."/>
        </authorList>
    </citation>
    <scope>NUCLEOTIDE SEQUENCE [LARGE SCALE GENOMIC DNA]</scope>
    <source>
        <strain evidence="2">fHe-Yen9-03</strain>
    </source>
</reference>
<accession>A0A2C9CZ32</accession>